<comment type="similarity">
    <text evidence="2">Belongs to the PpiC/parvulin rotamase family.</text>
</comment>
<sequence>MRTNALSFIAASIAFALGQAAPVFAQQATSKDNSRLPTDTLAIVNGVAIPLARLSDAMRAARQPDTPELRRLFKQELIAREVLRQGAEQQNYGMKPAVQDAVNASKAAAETELYLRDNIHPEPITDAQVSARYHEIVGLMGNEEYKLRILSVADDATAAKVLERLRSGAAFDALVREYSIASSKADGGEMPWVSFKTPAAEGKTQGVPLAVAQAVTQLSAGGVTPTPIAVDSVRVIVKLEAKRATQVPTLDQMKGAIRQQLQVLALKSASAGFISAQMQRATIQQ</sequence>
<evidence type="ECO:0000256" key="1">
    <source>
        <dbReference type="ARBA" id="ARBA00000971"/>
    </source>
</evidence>
<dbReference type="PATRIC" id="fig|1127483.3.peg.2350"/>
<accession>H1S3L2</accession>
<name>H1S3L2_9BURK</name>
<dbReference type="Gene3D" id="3.10.50.40">
    <property type="match status" value="1"/>
</dbReference>
<evidence type="ECO:0000256" key="6">
    <source>
        <dbReference type="ARBA" id="ARBA00023235"/>
    </source>
</evidence>
<dbReference type="InterPro" id="IPR050245">
    <property type="entry name" value="PrsA_foldase"/>
</dbReference>
<dbReference type="PANTHER" id="PTHR47245">
    <property type="entry name" value="PEPTIDYLPROLYL ISOMERASE"/>
    <property type="match status" value="1"/>
</dbReference>
<dbReference type="Proteomes" id="UP000005808">
    <property type="component" value="Unassembled WGS sequence"/>
</dbReference>
<gene>
    <name evidence="10" type="ORF">OR16_11703</name>
</gene>
<evidence type="ECO:0000256" key="3">
    <source>
        <dbReference type="ARBA" id="ARBA00013194"/>
    </source>
</evidence>
<dbReference type="SUPFAM" id="SSF54534">
    <property type="entry name" value="FKBP-like"/>
    <property type="match status" value="1"/>
</dbReference>
<dbReference type="InterPro" id="IPR046357">
    <property type="entry name" value="PPIase_dom_sf"/>
</dbReference>
<evidence type="ECO:0000256" key="5">
    <source>
        <dbReference type="ARBA" id="ARBA00023110"/>
    </source>
</evidence>
<keyword evidence="6 7" id="KW-0413">Isomerase</keyword>
<dbReference type="InterPro" id="IPR027304">
    <property type="entry name" value="Trigger_fact/SurA_dom_sf"/>
</dbReference>
<feature type="domain" description="PpiC" evidence="9">
    <location>
        <begin position="142"/>
        <end position="241"/>
    </location>
</feature>
<feature type="signal peptide" evidence="8">
    <location>
        <begin position="1"/>
        <end position="25"/>
    </location>
</feature>
<protein>
    <recommendedName>
        <fullName evidence="3">peptidylprolyl isomerase</fullName>
        <ecNumber evidence="3">5.2.1.8</ecNumber>
    </recommendedName>
</protein>
<dbReference type="GO" id="GO:0003755">
    <property type="term" value="F:peptidyl-prolyl cis-trans isomerase activity"/>
    <property type="evidence" value="ECO:0007669"/>
    <property type="project" value="UniProtKB-KW"/>
</dbReference>
<dbReference type="RefSeq" id="WP_006157999.1">
    <property type="nucleotide sequence ID" value="NZ_AHJE01000026.1"/>
</dbReference>
<reference evidence="10 11" key="1">
    <citation type="journal article" date="2012" name="J. Bacteriol.">
        <title>De Novo Genome Project of Cupriavidus basilensis OR16.</title>
        <authorList>
            <person name="Cserhati M."/>
            <person name="Kriszt B."/>
            <person name="Szoboszlay S."/>
            <person name="Toth A."/>
            <person name="Szabo I."/>
            <person name="Tancsics A."/>
            <person name="Nagy I."/>
            <person name="Horvath B."/>
            <person name="Nagy I."/>
            <person name="Kukolya J."/>
        </authorList>
    </citation>
    <scope>NUCLEOTIDE SEQUENCE [LARGE SCALE GENOMIC DNA]</scope>
    <source>
        <strain evidence="10 11">OR16</strain>
    </source>
</reference>
<comment type="caution">
    <text evidence="10">The sequence shown here is derived from an EMBL/GenBank/DDBJ whole genome shotgun (WGS) entry which is preliminary data.</text>
</comment>
<organism evidence="10 11">
    <name type="scientific">Cupriavidus basilensis OR16</name>
    <dbReference type="NCBI Taxonomy" id="1127483"/>
    <lineage>
        <taxon>Bacteria</taxon>
        <taxon>Pseudomonadati</taxon>
        <taxon>Pseudomonadota</taxon>
        <taxon>Betaproteobacteria</taxon>
        <taxon>Burkholderiales</taxon>
        <taxon>Burkholderiaceae</taxon>
        <taxon>Cupriavidus</taxon>
    </lineage>
</organism>
<dbReference type="PANTHER" id="PTHR47245:SF1">
    <property type="entry name" value="FOLDASE PROTEIN PRSA"/>
    <property type="match status" value="1"/>
</dbReference>
<dbReference type="PROSITE" id="PS50198">
    <property type="entry name" value="PPIC_PPIASE_2"/>
    <property type="match status" value="1"/>
</dbReference>
<dbReference type="SUPFAM" id="SSF109998">
    <property type="entry name" value="Triger factor/SurA peptide-binding domain-like"/>
    <property type="match status" value="1"/>
</dbReference>
<dbReference type="Pfam" id="PF13145">
    <property type="entry name" value="Rotamase_2"/>
    <property type="match status" value="1"/>
</dbReference>
<keyword evidence="5 7" id="KW-0697">Rotamase</keyword>
<dbReference type="EMBL" id="AHJE01000026">
    <property type="protein sequence ID" value="EHP42913.1"/>
    <property type="molecule type" value="Genomic_DNA"/>
</dbReference>
<feature type="chain" id="PRO_5007915241" description="peptidylprolyl isomerase" evidence="8">
    <location>
        <begin position="26"/>
        <end position="285"/>
    </location>
</feature>
<dbReference type="EC" id="5.2.1.8" evidence="3"/>
<evidence type="ECO:0000256" key="8">
    <source>
        <dbReference type="SAM" id="SignalP"/>
    </source>
</evidence>
<proteinExistence type="inferred from homology"/>
<evidence type="ECO:0000256" key="4">
    <source>
        <dbReference type="ARBA" id="ARBA00022729"/>
    </source>
</evidence>
<evidence type="ECO:0000259" key="9">
    <source>
        <dbReference type="PROSITE" id="PS50198"/>
    </source>
</evidence>
<dbReference type="AlphaFoldDB" id="H1S3L2"/>
<evidence type="ECO:0000313" key="10">
    <source>
        <dbReference type="EMBL" id="EHP42913.1"/>
    </source>
</evidence>
<evidence type="ECO:0000256" key="2">
    <source>
        <dbReference type="ARBA" id="ARBA00007656"/>
    </source>
</evidence>
<evidence type="ECO:0000256" key="7">
    <source>
        <dbReference type="PROSITE-ProRule" id="PRU00278"/>
    </source>
</evidence>
<keyword evidence="4 8" id="KW-0732">Signal</keyword>
<evidence type="ECO:0000313" key="11">
    <source>
        <dbReference type="Proteomes" id="UP000005808"/>
    </source>
</evidence>
<comment type="catalytic activity">
    <reaction evidence="1">
        <text>[protein]-peptidylproline (omega=180) = [protein]-peptidylproline (omega=0)</text>
        <dbReference type="Rhea" id="RHEA:16237"/>
        <dbReference type="Rhea" id="RHEA-COMP:10747"/>
        <dbReference type="Rhea" id="RHEA-COMP:10748"/>
        <dbReference type="ChEBI" id="CHEBI:83833"/>
        <dbReference type="ChEBI" id="CHEBI:83834"/>
        <dbReference type="EC" id="5.2.1.8"/>
    </reaction>
</comment>
<dbReference type="InterPro" id="IPR000297">
    <property type="entry name" value="PPIase_PpiC"/>
</dbReference>